<protein>
    <recommendedName>
        <fullName evidence="2">HAT C-terminal dimerisation domain-containing protein</fullName>
    </recommendedName>
</protein>
<evidence type="ECO:0000313" key="3">
    <source>
        <dbReference type="EMBL" id="RKF61239.1"/>
    </source>
</evidence>
<evidence type="ECO:0000313" key="4">
    <source>
        <dbReference type="Proteomes" id="UP000286134"/>
    </source>
</evidence>
<dbReference type="EMBL" id="MCFK01004406">
    <property type="protein sequence ID" value="RKF61239.1"/>
    <property type="molecule type" value="Genomic_DNA"/>
</dbReference>
<feature type="region of interest" description="Disordered" evidence="1">
    <location>
        <begin position="292"/>
        <end position="331"/>
    </location>
</feature>
<proteinExistence type="predicted"/>
<feature type="compositionally biased region" description="Acidic residues" evidence="1">
    <location>
        <begin position="296"/>
        <end position="305"/>
    </location>
</feature>
<dbReference type="Proteomes" id="UP000286134">
    <property type="component" value="Unassembled WGS sequence"/>
</dbReference>
<comment type="caution">
    <text evidence="3">The sequence shown here is derived from an EMBL/GenBank/DDBJ whole genome shotgun (WGS) entry which is preliminary data.</text>
</comment>
<dbReference type="PANTHER" id="PTHR23272:SF184">
    <property type="entry name" value="OS03G0311250 PROTEIN"/>
    <property type="match status" value="1"/>
</dbReference>
<dbReference type="GO" id="GO:0046983">
    <property type="term" value="F:protein dimerization activity"/>
    <property type="evidence" value="ECO:0007669"/>
    <property type="project" value="InterPro"/>
</dbReference>
<feature type="domain" description="HAT C-terminal dimerisation" evidence="2">
    <location>
        <begin position="177"/>
        <end position="232"/>
    </location>
</feature>
<keyword evidence="4" id="KW-1185">Reference proteome</keyword>
<dbReference type="SUPFAM" id="SSF53098">
    <property type="entry name" value="Ribonuclease H-like"/>
    <property type="match status" value="1"/>
</dbReference>
<reference evidence="3 4" key="1">
    <citation type="journal article" date="2018" name="BMC Genomics">
        <title>Comparative genome analyses reveal sequence features reflecting distinct modes of host-adaptation between dicot and monocot powdery mildew.</title>
        <authorList>
            <person name="Wu Y."/>
            <person name="Ma X."/>
            <person name="Pan Z."/>
            <person name="Kale S.D."/>
            <person name="Song Y."/>
            <person name="King H."/>
            <person name="Zhang Q."/>
            <person name="Presley C."/>
            <person name="Deng X."/>
            <person name="Wei C.I."/>
            <person name="Xiao S."/>
        </authorList>
    </citation>
    <scope>NUCLEOTIDE SEQUENCE [LARGE SCALE GENOMIC DNA]</scope>
    <source>
        <strain evidence="3">UMSG2</strain>
    </source>
</reference>
<organism evidence="3 4">
    <name type="scientific">Erysiphe neolycopersici</name>
    <dbReference type="NCBI Taxonomy" id="212602"/>
    <lineage>
        <taxon>Eukaryota</taxon>
        <taxon>Fungi</taxon>
        <taxon>Dikarya</taxon>
        <taxon>Ascomycota</taxon>
        <taxon>Pezizomycotina</taxon>
        <taxon>Leotiomycetes</taxon>
        <taxon>Erysiphales</taxon>
        <taxon>Erysiphaceae</taxon>
        <taxon>Erysiphe</taxon>
    </lineage>
</organism>
<dbReference type="InterPro" id="IPR008906">
    <property type="entry name" value="HATC_C_dom"/>
</dbReference>
<evidence type="ECO:0000256" key="1">
    <source>
        <dbReference type="SAM" id="MobiDB-lite"/>
    </source>
</evidence>
<dbReference type="STRING" id="212602.A0A420HV57"/>
<accession>A0A420HV57</accession>
<dbReference type="OrthoDB" id="4507940at2759"/>
<dbReference type="InterPro" id="IPR012337">
    <property type="entry name" value="RNaseH-like_sf"/>
</dbReference>
<gene>
    <name evidence="3" type="ORF">OnM2_044046</name>
</gene>
<feature type="compositionally biased region" description="Acidic residues" evidence="1">
    <location>
        <begin position="312"/>
        <end position="325"/>
    </location>
</feature>
<name>A0A420HV57_9PEZI</name>
<dbReference type="Pfam" id="PF05699">
    <property type="entry name" value="Dimer_Tnp_hAT"/>
    <property type="match status" value="1"/>
</dbReference>
<dbReference type="PANTHER" id="PTHR23272">
    <property type="entry name" value="BED FINGER-RELATED"/>
    <property type="match status" value="1"/>
</dbReference>
<dbReference type="AlphaFoldDB" id="A0A420HV57"/>
<sequence>MVQKLHNLTITTEEWYHVRLITSILKPFVTLTDLLFGTQEPLIHRSLVFLNTIADGLKAKLKMHLRNRYVSGRLKNDFVTAINAGIQKIEIFNHETEGASKLLYNLATILDPARKLLLFHEWDNKGNQTNKKYQQIYRKGFIDYFTENYQHTTSSPPEIALLRPSFQVRRSLEIQATRYLDSEVVDDEGGKLDPLDWRRRNEKEFPELAKMARDVLCVAISDIGMKRIFNPGRDIQNYIEAQFDGDSIRKALVLVYALRKTKTLLEKRHRKPHLPDDPDDLFDDEDIRDSMAIEPNQDDDDDDDFYNNNFYDADDDVNNEVDEQISDIRLT</sequence>
<evidence type="ECO:0000259" key="2">
    <source>
        <dbReference type="Pfam" id="PF05699"/>
    </source>
</evidence>